<proteinExistence type="inferred from homology"/>
<dbReference type="PANTHER" id="PTHR33048:SF47">
    <property type="entry name" value="INTEGRAL MEMBRANE PROTEIN-RELATED"/>
    <property type="match status" value="1"/>
</dbReference>
<feature type="transmembrane region" description="Helical" evidence="16">
    <location>
        <begin position="111"/>
        <end position="132"/>
    </location>
</feature>
<evidence type="ECO:0000256" key="9">
    <source>
        <dbReference type="ARBA" id="ARBA00022989"/>
    </source>
</evidence>
<dbReference type="PROSITE" id="PS52012">
    <property type="entry name" value="CFEM"/>
    <property type="match status" value="1"/>
</dbReference>
<feature type="transmembrane region" description="Helical" evidence="16">
    <location>
        <begin position="189"/>
        <end position="214"/>
    </location>
</feature>
<evidence type="ECO:0000256" key="8">
    <source>
        <dbReference type="ARBA" id="ARBA00022729"/>
    </source>
</evidence>
<evidence type="ECO:0000256" key="11">
    <source>
        <dbReference type="ARBA" id="ARBA00023157"/>
    </source>
</evidence>
<keyword evidence="11 14" id="KW-1015">Disulfide bond</keyword>
<feature type="region of interest" description="Disordered" evidence="15">
    <location>
        <begin position="416"/>
        <end position="472"/>
    </location>
</feature>
<dbReference type="PANTHER" id="PTHR33048">
    <property type="entry name" value="PTH11-LIKE INTEGRAL MEMBRANE PROTEIN (AFU_ORTHOLOGUE AFUA_5G11245)"/>
    <property type="match status" value="1"/>
</dbReference>
<dbReference type="STRING" id="1573173.A0A162NPK5"/>
<evidence type="ECO:0000256" key="4">
    <source>
        <dbReference type="ARBA" id="ARBA00010031"/>
    </source>
</evidence>
<feature type="compositionally biased region" description="Low complexity" evidence="15">
    <location>
        <begin position="462"/>
        <end position="472"/>
    </location>
</feature>
<evidence type="ECO:0000256" key="3">
    <source>
        <dbReference type="ARBA" id="ARBA00004613"/>
    </source>
</evidence>
<evidence type="ECO:0000259" key="18">
    <source>
        <dbReference type="PROSITE" id="PS52012"/>
    </source>
</evidence>
<feature type="compositionally biased region" description="Basic and acidic residues" evidence="15">
    <location>
        <begin position="429"/>
        <end position="443"/>
    </location>
</feature>
<evidence type="ECO:0000256" key="7">
    <source>
        <dbReference type="ARBA" id="ARBA00022692"/>
    </source>
</evidence>
<dbReference type="Pfam" id="PF05730">
    <property type="entry name" value="CFEM"/>
    <property type="match status" value="1"/>
</dbReference>
<evidence type="ECO:0000256" key="17">
    <source>
        <dbReference type="SAM" id="SignalP"/>
    </source>
</evidence>
<keyword evidence="20" id="KW-1185">Reference proteome</keyword>
<feature type="signal peptide" evidence="17">
    <location>
        <begin position="1"/>
        <end position="22"/>
    </location>
</feature>
<keyword evidence="6" id="KW-0325">Glycoprotein</keyword>
<comment type="similarity">
    <text evidence="13">Belongs to the SAT4 family.</text>
</comment>
<keyword evidence="5" id="KW-0964">Secreted</keyword>
<evidence type="ECO:0000256" key="1">
    <source>
        <dbReference type="ARBA" id="ARBA00004141"/>
    </source>
</evidence>
<evidence type="ECO:0000313" key="19">
    <source>
        <dbReference type="EMBL" id="KZL86168.1"/>
    </source>
</evidence>
<feature type="transmembrane region" description="Helical" evidence="16">
    <location>
        <begin position="263"/>
        <end position="282"/>
    </location>
</feature>
<organism evidence="19 20">
    <name type="scientific">Colletotrichum incanum</name>
    <name type="common">Soybean anthracnose fungus</name>
    <dbReference type="NCBI Taxonomy" id="1573173"/>
    <lineage>
        <taxon>Eukaryota</taxon>
        <taxon>Fungi</taxon>
        <taxon>Dikarya</taxon>
        <taxon>Ascomycota</taxon>
        <taxon>Pezizomycotina</taxon>
        <taxon>Sordariomycetes</taxon>
        <taxon>Hypocreomycetidae</taxon>
        <taxon>Glomerellales</taxon>
        <taxon>Glomerellaceae</taxon>
        <taxon>Colletotrichum</taxon>
        <taxon>Colletotrichum spaethianum species complex</taxon>
    </lineage>
</organism>
<dbReference type="Proteomes" id="UP000076584">
    <property type="component" value="Unassembled WGS sequence"/>
</dbReference>
<evidence type="ECO:0000256" key="13">
    <source>
        <dbReference type="ARBA" id="ARBA00038359"/>
    </source>
</evidence>
<evidence type="ECO:0000313" key="20">
    <source>
        <dbReference type="Proteomes" id="UP000076584"/>
    </source>
</evidence>
<protein>
    <submittedName>
        <fullName evidence="19">Integral membrane protein</fullName>
    </submittedName>
</protein>
<dbReference type="InterPro" id="IPR052337">
    <property type="entry name" value="SAT4-like"/>
</dbReference>
<evidence type="ECO:0000256" key="14">
    <source>
        <dbReference type="PROSITE-ProRule" id="PRU01356"/>
    </source>
</evidence>
<evidence type="ECO:0000256" key="15">
    <source>
        <dbReference type="SAM" id="MobiDB-lite"/>
    </source>
</evidence>
<reference evidence="19 20" key="1">
    <citation type="submission" date="2015-06" db="EMBL/GenBank/DDBJ databases">
        <title>Survival trade-offs in plant roots during colonization by closely related pathogenic and mutualistic fungi.</title>
        <authorList>
            <person name="Hacquard S."/>
            <person name="Kracher B."/>
            <person name="Hiruma K."/>
            <person name="Weinman A."/>
            <person name="Muench P."/>
            <person name="Garrido Oter R."/>
            <person name="Ver Loren van Themaat E."/>
            <person name="Dallerey J.-F."/>
            <person name="Damm U."/>
            <person name="Henrissat B."/>
            <person name="Lespinet O."/>
            <person name="Thon M."/>
            <person name="Kemen E."/>
            <person name="McHardy A.C."/>
            <person name="Schulze-Lefert P."/>
            <person name="O'Connell R.J."/>
        </authorList>
    </citation>
    <scope>NUCLEOTIDE SEQUENCE [LARGE SCALE GENOMIC DNA]</scope>
    <source>
        <strain evidence="19 20">MAFF 238704</strain>
    </source>
</reference>
<dbReference type="GO" id="GO:0005576">
    <property type="term" value="C:extracellular region"/>
    <property type="evidence" value="ECO:0007669"/>
    <property type="project" value="UniProtKB-SubCell"/>
</dbReference>
<keyword evidence="6" id="KW-0336">GPI-anchor</keyword>
<comment type="caution">
    <text evidence="14">Lacks conserved residue(s) required for the propagation of feature annotation.</text>
</comment>
<accession>A0A162NPK5</accession>
<dbReference type="InterPro" id="IPR049326">
    <property type="entry name" value="Rhodopsin_dom_fungi"/>
</dbReference>
<evidence type="ECO:0000256" key="12">
    <source>
        <dbReference type="ARBA" id="ARBA00023288"/>
    </source>
</evidence>
<comment type="similarity">
    <text evidence="4">Belongs to the RBT5 family.</text>
</comment>
<evidence type="ECO:0000256" key="16">
    <source>
        <dbReference type="SAM" id="Phobius"/>
    </source>
</evidence>
<keyword evidence="9 16" id="KW-1133">Transmembrane helix</keyword>
<dbReference type="InterPro" id="IPR008427">
    <property type="entry name" value="Extracellular_membr_CFEM_dom"/>
</dbReference>
<feature type="transmembrane region" description="Helical" evidence="16">
    <location>
        <begin position="221"/>
        <end position="243"/>
    </location>
</feature>
<evidence type="ECO:0000256" key="6">
    <source>
        <dbReference type="ARBA" id="ARBA00022622"/>
    </source>
</evidence>
<comment type="subcellular location">
    <subcellularLocation>
        <location evidence="2">Membrane</location>
        <topology evidence="2">Lipid-anchor</topology>
        <topology evidence="2">GPI-anchor</topology>
    </subcellularLocation>
    <subcellularLocation>
        <location evidence="1">Membrane</location>
        <topology evidence="1">Multi-pass membrane protein</topology>
    </subcellularLocation>
    <subcellularLocation>
        <location evidence="3">Secreted</location>
    </subcellularLocation>
</comment>
<feature type="domain" description="CFEM" evidence="18">
    <location>
        <begin position="13"/>
        <end position="126"/>
    </location>
</feature>
<gene>
    <name evidence="19" type="ORF">CI238_03741</name>
</gene>
<dbReference type="AlphaFoldDB" id="A0A162NPK5"/>
<comment type="caution">
    <text evidence="19">The sequence shown here is derived from an EMBL/GenBank/DDBJ whole genome shotgun (WGS) entry which is preliminary data.</text>
</comment>
<keyword evidence="7 16" id="KW-0812">Transmembrane</keyword>
<dbReference type="EMBL" id="LFIW01000497">
    <property type="protein sequence ID" value="KZL86168.1"/>
    <property type="molecule type" value="Genomic_DNA"/>
</dbReference>
<evidence type="ECO:0000256" key="2">
    <source>
        <dbReference type="ARBA" id="ARBA00004589"/>
    </source>
</evidence>
<dbReference type="GO" id="GO:0098552">
    <property type="term" value="C:side of membrane"/>
    <property type="evidence" value="ECO:0007669"/>
    <property type="project" value="UniProtKB-KW"/>
</dbReference>
<feature type="transmembrane region" description="Helical" evidence="16">
    <location>
        <begin position="302"/>
        <end position="320"/>
    </location>
</feature>
<dbReference type="Pfam" id="PF20684">
    <property type="entry name" value="Fung_rhodopsin"/>
    <property type="match status" value="1"/>
</dbReference>
<feature type="disulfide bond" evidence="14">
    <location>
        <begin position="66"/>
        <end position="99"/>
    </location>
</feature>
<keyword evidence="8 17" id="KW-0732">Signal</keyword>
<sequence length="503" mass="56495">MKSRLRFSLLLLLPWAAGTVLGHNNARMATSPTDIVSQIPPCAISCITSSFSSSGCTLDNIASCVCTDIMLLREMSGCVQSSCKWEDQLKMSHMTHDLCRPFPQESRNFEIKLVVTVFAAITFPIVALRLLSRWIATNRLQFDDWITIATSLVVGATLGCVVSTANLGFGHHFWDINPANAERISQLYYVIQMLYVAIIILAKLAIVAFFARIFSDRKFQIACQIVCTVLACHGLIFIFLIMFECSPVASIWDRTLDRKCIDLNAATLASAILSIVEDFAILAMPIQQLKKLQLTRKKKMAVGLMFSLGSFTCITSMVRLRWLSMFVDPYDITWDRVDLVTWSVAEISCALLCGSLPALRPLFKKIPDLVAIIRGTHPNTDIKEPLDTYRESSRMPLQNKGHELISMPQLYTPRTPPPKDFLDVNSHSGRNDIEGQVDSKSERLSPLMQPLSSHPPWRNRDSQSTTSTTTYTNLRSPMSILSVKDYEMSLRSAATTNYTKTWW</sequence>
<feature type="chain" id="PRO_5007838319" evidence="17">
    <location>
        <begin position="23"/>
        <end position="503"/>
    </location>
</feature>
<keyword evidence="12" id="KW-0449">Lipoprotein</keyword>
<evidence type="ECO:0000256" key="10">
    <source>
        <dbReference type="ARBA" id="ARBA00023136"/>
    </source>
</evidence>
<keyword evidence="10 16" id="KW-0472">Membrane</keyword>
<dbReference type="SMART" id="SM00747">
    <property type="entry name" value="CFEM"/>
    <property type="match status" value="1"/>
</dbReference>
<evidence type="ECO:0000256" key="5">
    <source>
        <dbReference type="ARBA" id="ARBA00022525"/>
    </source>
</evidence>
<feature type="transmembrane region" description="Helical" evidence="16">
    <location>
        <begin position="144"/>
        <end position="169"/>
    </location>
</feature>
<name>A0A162NPK5_COLIC</name>